<dbReference type="InterPro" id="IPR036116">
    <property type="entry name" value="FN3_sf"/>
</dbReference>
<sequence length="1359" mass="149135">TDAGILVIAAAGNLGLGEETLIFPAGYPESISVGAVDENLKRAEYSSTGSELDLVAPGTSILSTLNDNTYGEMSGTSMAVPHVTGAAAVLWANDKKLTSEDVKNQLFTTAVSLGDITEYGYGLVTIEEDSQDIQESNEIDDEIIEEEPLNDVEEQENLLNNLEETETLNLNQMTSSAVTLTHDEIKNNNISGGFHTVGLKRDKSVVAVGRNDFGQLGVGDWRNIVEVSAGSKHTVGLKMDGNVVAVGDDNSGQLGVEGWTDIVEVSTGNYNTLGIKSDGSVVGVGANNFGQLEVESWTDIVEVSAGYYHTMGLKNDGSVVAVGYNSDGQLEIESWTDIVEVSAGGFHTVGLKSDGSVVAVGRDDYGQLGVESWTDIIEVSAGYYHTVGLKSDGSVVTVGSDDYGQLGVASWTDIVEVTGGIYHTVGLKSDGSVVTVGSDDYGQLGVEGWTDIKTPSKNGVDNTPDTAPKIIFSSISSSDGGDLAGEGSTVELTIGLNEGIVKDPYITILGKPTNISYTRHSLVASVRVTEEDPVGEIEFSIQGLEDYSGNISEPITSTKAMDGTKLTRVIDTDLILMTERLGYNEQIILEKAQEVLIPLLEERDIRLDLSVDTLGGYVQNPVSKLVRTNGNYYYSNDEGTFGVDFRAFFIPSINTVILKDMDFDESGFDTKSENLYMDINVIDENGEIITIHNERVCSKKDDQDPNACWSDSYFPPNNPSQDTLWAEMFTYSNPNNLPLHSIGFYAYVNHDIGSFNREIRNSDTGNLISDEYIYEYVFDPEDVTYKEAIQLNKSITGSLDNFYWYSQAARDDDGKSHTSNFRGDMNFMIIPEANLFYEGLRAGSGPADPGVTHTRVGMEMVVDSKNSEGNIVSNDLDISGYYHDPDDIVKGYASSNDDLMEKEIRVYLQGKHCDDHSLAGANDCDDTSSLYHEGTGTPISQYPVYTGTFSNNYLPLEMDLRDAEDSFYGIFLETDLDTSFIKNGMDSSNFDFIGIGNDGNKSSIQSLIDYNNGIGTYIDNSNIDAVMNNLADYIIERYYGINQPTNLQAIASDSKVDLTWDIVETAESYNVKRSSTLEGPYETIAESILSPYFSDTTVVNGNSYYYVVTSISNIGESPNSNSVHVILNNLPTLNITSHSDGQQLQENTITLHWDYSDLDTETQVAYQVIGSQDNWETWSYFSDIISTSNTTHTTPQLAGGEWNFGIQVYDGTNWSGWSYVNDIQLPTSYEPNDDVATAYPIAYHSNYNSTISSENDSDFYKYIPTQTGVDTITFQSPETTKYSLHVYDAEMNLKGILVNELYYLVESGQTYYIKVFSEDGSFSEESYSFTVNPLELNIETQYQYDENGNLKNKQTTIQN</sequence>
<accession>A0A6N9Q8A4</accession>
<dbReference type="PROSITE" id="PS51892">
    <property type="entry name" value="SUBTILASE"/>
    <property type="match status" value="1"/>
</dbReference>
<comment type="caution">
    <text evidence="7">The sequence shown here is derived from an EMBL/GenBank/DDBJ whole genome shotgun (WGS) entry which is preliminary data.</text>
</comment>
<dbReference type="PROSITE" id="PS00138">
    <property type="entry name" value="SUBTILASE_SER"/>
    <property type="match status" value="1"/>
</dbReference>
<keyword evidence="2" id="KW-0677">Repeat</keyword>
<gene>
    <name evidence="7" type="ORF">ERL59_19620</name>
</gene>
<keyword evidence="8" id="KW-1185">Reference proteome</keyword>
<dbReference type="PROSITE" id="PS00626">
    <property type="entry name" value="RCC1_2"/>
    <property type="match status" value="5"/>
</dbReference>
<evidence type="ECO:0000313" key="7">
    <source>
        <dbReference type="EMBL" id="NBI31145.1"/>
    </source>
</evidence>
<comment type="similarity">
    <text evidence="5">Belongs to the peptidase S8 family.</text>
</comment>
<dbReference type="OrthoDB" id="27389at2"/>
<dbReference type="Proteomes" id="UP000448943">
    <property type="component" value="Unassembled WGS sequence"/>
</dbReference>
<protein>
    <recommendedName>
        <fullName evidence="6">Peptidase S8/S53 domain-containing protein</fullName>
    </recommendedName>
</protein>
<dbReference type="SUPFAM" id="SSF52743">
    <property type="entry name" value="Subtilisin-like"/>
    <property type="match status" value="1"/>
</dbReference>
<dbReference type="GO" id="GO:0005737">
    <property type="term" value="C:cytoplasm"/>
    <property type="evidence" value="ECO:0007669"/>
    <property type="project" value="TreeGrafter"/>
</dbReference>
<dbReference type="InterPro" id="IPR036852">
    <property type="entry name" value="Peptidase_S8/S53_dom_sf"/>
</dbReference>
<proteinExistence type="inferred from homology"/>
<evidence type="ECO:0000313" key="8">
    <source>
        <dbReference type="Proteomes" id="UP000448943"/>
    </source>
</evidence>
<reference evidence="7 8" key="1">
    <citation type="submission" date="2019-01" db="EMBL/GenBank/DDBJ databases">
        <title>Chengkuizengella sp. nov., isolated from deep-sea sediment of East Pacific Ocean.</title>
        <authorList>
            <person name="Yang J."/>
            <person name="Lai Q."/>
            <person name="Shao Z."/>
        </authorList>
    </citation>
    <scope>NUCLEOTIDE SEQUENCE [LARGE SCALE GENOMIC DNA]</scope>
    <source>
        <strain evidence="7 8">YPA3-1-1</strain>
    </source>
</reference>
<dbReference type="Gene3D" id="2.130.10.30">
    <property type="entry name" value="Regulator of chromosome condensation 1/beta-lactamase-inhibitor protein II"/>
    <property type="match status" value="2"/>
</dbReference>
<feature type="non-terminal residue" evidence="7">
    <location>
        <position position="1"/>
    </location>
</feature>
<dbReference type="InterPro" id="IPR051709">
    <property type="entry name" value="Ub-ligase/GTPase-reg"/>
</dbReference>
<keyword evidence="1" id="KW-0645">Protease</keyword>
<dbReference type="Gene3D" id="2.60.40.10">
    <property type="entry name" value="Immunoglobulins"/>
    <property type="match status" value="1"/>
</dbReference>
<dbReference type="InterPro" id="IPR023828">
    <property type="entry name" value="Peptidase_S8_Ser-AS"/>
</dbReference>
<evidence type="ECO:0000256" key="4">
    <source>
        <dbReference type="ARBA" id="ARBA00022825"/>
    </source>
</evidence>
<dbReference type="PROSITE" id="PS50012">
    <property type="entry name" value="RCC1_3"/>
    <property type="match status" value="3"/>
</dbReference>
<evidence type="ECO:0000256" key="1">
    <source>
        <dbReference type="ARBA" id="ARBA00022670"/>
    </source>
</evidence>
<dbReference type="RefSeq" id="WP_160647964.1">
    <property type="nucleotide sequence ID" value="NZ_SIJB01000061.1"/>
</dbReference>
<evidence type="ECO:0000259" key="6">
    <source>
        <dbReference type="Pfam" id="PF00082"/>
    </source>
</evidence>
<feature type="domain" description="Peptidase S8/S53" evidence="6">
    <location>
        <begin position="2"/>
        <end position="122"/>
    </location>
</feature>
<dbReference type="InterPro" id="IPR000209">
    <property type="entry name" value="Peptidase_S8/S53_dom"/>
</dbReference>
<evidence type="ECO:0000256" key="2">
    <source>
        <dbReference type="ARBA" id="ARBA00022737"/>
    </source>
</evidence>
<dbReference type="GO" id="GO:0006508">
    <property type="term" value="P:proteolysis"/>
    <property type="evidence" value="ECO:0007669"/>
    <property type="project" value="UniProtKB-KW"/>
</dbReference>
<dbReference type="PANTHER" id="PTHR45622">
    <property type="entry name" value="UBIQUITIN-PROTEIN LIGASE E3A-RELATED"/>
    <property type="match status" value="1"/>
</dbReference>
<evidence type="ECO:0000256" key="3">
    <source>
        <dbReference type="ARBA" id="ARBA00022801"/>
    </source>
</evidence>
<dbReference type="InterPro" id="IPR009091">
    <property type="entry name" value="RCC1/BLIP-II"/>
</dbReference>
<dbReference type="Gene3D" id="2.60.120.380">
    <property type="match status" value="1"/>
</dbReference>
<dbReference type="SUPFAM" id="SSF49265">
    <property type="entry name" value="Fibronectin type III"/>
    <property type="match status" value="1"/>
</dbReference>
<comment type="caution">
    <text evidence="5">Lacks conserved residue(s) required for the propagation of feature annotation.</text>
</comment>
<name>A0A6N9Q8A4_9BACL</name>
<keyword evidence="4" id="KW-0720">Serine protease</keyword>
<dbReference type="GO" id="GO:0004252">
    <property type="term" value="F:serine-type endopeptidase activity"/>
    <property type="evidence" value="ECO:0007669"/>
    <property type="project" value="InterPro"/>
</dbReference>
<dbReference type="PANTHER" id="PTHR45622:SF70">
    <property type="entry name" value="SECRETION-REGULATING GUANINE NUCLEOTIDE EXCHANGE FACTOR"/>
    <property type="match status" value="1"/>
</dbReference>
<keyword evidence="3" id="KW-0378">Hydrolase</keyword>
<dbReference type="InterPro" id="IPR013783">
    <property type="entry name" value="Ig-like_fold"/>
</dbReference>
<dbReference type="InterPro" id="IPR000408">
    <property type="entry name" value="Reg_chr_condens"/>
</dbReference>
<dbReference type="Pfam" id="PF00082">
    <property type="entry name" value="Peptidase_S8"/>
    <property type="match status" value="1"/>
</dbReference>
<dbReference type="Gene3D" id="3.40.50.200">
    <property type="entry name" value="Peptidase S8/S53 domain"/>
    <property type="match status" value="1"/>
</dbReference>
<evidence type="ECO:0000256" key="5">
    <source>
        <dbReference type="PROSITE-ProRule" id="PRU01240"/>
    </source>
</evidence>
<dbReference type="SUPFAM" id="SSF50985">
    <property type="entry name" value="RCC1/BLIP-II"/>
    <property type="match status" value="1"/>
</dbReference>
<organism evidence="7 8">
    <name type="scientific">Chengkuizengella marina</name>
    <dbReference type="NCBI Taxonomy" id="2507566"/>
    <lineage>
        <taxon>Bacteria</taxon>
        <taxon>Bacillati</taxon>
        <taxon>Bacillota</taxon>
        <taxon>Bacilli</taxon>
        <taxon>Bacillales</taxon>
        <taxon>Paenibacillaceae</taxon>
        <taxon>Chengkuizengella</taxon>
    </lineage>
</organism>
<dbReference type="EMBL" id="SIJB01000061">
    <property type="protein sequence ID" value="NBI31145.1"/>
    <property type="molecule type" value="Genomic_DNA"/>
</dbReference>
<dbReference type="Pfam" id="PF13540">
    <property type="entry name" value="RCC1_2"/>
    <property type="match status" value="6"/>
</dbReference>